<feature type="compositionally biased region" description="Low complexity" evidence="5">
    <location>
        <begin position="141"/>
        <end position="169"/>
    </location>
</feature>
<evidence type="ECO:0000256" key="2">
    <source>
        <dbReference type="ARBA" id="ARBA00022723"/>
    </source>
</evidence>
<dbReference type="PANTHER" id="PTHR33021:SF350">
    <property type="entry name" value="UCLACYANIN-2"/>
    <property type="match status" value="1"/>
</dbReference>
<feature type="transmembrane region" description="Helical" evidence="6">
    <location>
        <begin position="184"/>
        <end position="201"/>
    </location>
</feature>
<sequence length="202" mass="20297">MAMNGLSKMAVAAATALLLVLTIVPGAVAVTYTIEWTTGVDYSGWATGKTFRVGDILEFKYGSSHTVDVVDKAGYDGCDASSSTENHSDGDTKIDLKTVGINYFICSTPGHCSLNGGMKLAVNVVAGSAGPPATPTPPSSTPGTPTTPESPPSGGSPTPTTPTPGAGSTSPPPPPKASGASKGVMSYVLVGVSMVLGYGLWM</sequence>
<dbReference type="InterPro" id="IPR039391">
    <property type="entry name" value="Phytocyanin-like"/>
</dbReference>
<dbReference type="CDD" id="cd11013">
    <property type="entry name" value="Plantacyanin"/>
    <property type="match status" value="1"/>
</dbReference>
<reference evidence="11" key="2">
    <citation type="submission" date="2016-03" db="EMBL/GenBank/DDBJ databases">
        <title>Full-length assembly of Arabidopsis thaliana Ler reveals the complement of translocations and inversions.</title>
        <authorList>
            <person name="Zapata L."/>
            <person name="Schneeberger K."/>
            <person name="Ossowski S."/>
        </authorList>
    </citation>
    <scope>NUCLEOTIDE SEQUENCE [LARGE SCALE GENOMIC DNA]</scope>
    <source>
        <tissue evidence="11">Leaf</tissue>
    </source>
</reference>
<evidence type="ECO:0000256" key="3">
    <source>
        <dbReference type="ARBA" id="ARBA00023008"/>
    </source>
</evidence>
<accession>A0A178VV11</accession>
<keyword evidence="4" id="KW-0325">Glycoprotein</keyword>
<proteinExistence type="predicted"/>
<reference evidence="12" key="1">
    <citation type="journal article" date="2016" name="Proc. Natl. Acad. Sci. U.S.A.">
        <title>Chromosome-level assembly of Arabidopsis thaliana Ler reveals the extent of translocation and inversion polymorphisms.</title>
        <authorList>
            <person name="Zapata L."/>
            <person name="Ding J."/>
            <person name="Willing E.M."/>
            <person name="Hartwig B."/>
            <person name="Bezdan D."/>
            <person name="Jiao W.B."/>
            <person name="Patel V."/>
            <person name="Velikkakam James G."/>
            <person name="Koornneef M."/>
            <person name="Ossowski S."/>
            <person name="Schneeberger K."/>
        </authorList>
    </citation>
    <scope>NUCLEOTIDE SEQUENCE [LARGE SCALE GENOMIC DNA]</scope>
    <source>
        <strain evidence="12">cv. Landsberg erecta</strain>
    </source>
</reference>
<evidence type="ECO:0000313" key="10">
    <source>
        <dbReference type="EMBL" id="CAD5321388.1"/>
    </source>
</evidence>
<evidence type="ECO:0000259" key="8">
    <source>
        <dbReference type="PROSITE" id="PS51485"/>
    </source>
</evidence>
<reference evidence="10 14" key="4">
    <citation type="submission" date="2020-09" db="EMBL/GenBank/DDBJ databases">
        <authorList>
            <person name="Ashkenazy H."/>
        </authorList>
    </citation>
    <scope>NUCLEOTIDE SEQUENCE [LARGE SCALE GENOMIC DNA]</scope>
    <source>
        <strain evidence="14">cv. Cdm-0</strain>
    </source>
</reference>
<keyword evidence="2" id="KW-0479">Metal-binding</keyword>
<dbReference type="Pfam" id="PF02298">
    <property type="entry name" value="Cu_bind_like"/>
    <property type="match status" value="1"/>
</dbReference>
<feature type="chain" id="PRO_5033256225" evidence="7">
    <location>
        <begin position="30"/>
        <end position="202"/>
    </location>
</feature>
<keyword evidence="1" id="KW-0336">GPI-anchor</keyword>
<gene>
    <name evidence="11" type="ordered locus">AXX17_At2g42370</name>
    <name evidence="10" type="ORF">AT9943_LOCUS9457</name>
    <name evidence="9" type="ORF">C24_LOCUS10839</name>
</gene>
<organism evidence="11 12">
    <name type="scientific">Arabidopsis thaliana</name>
    <name type="common">Mouse-ear cress</name>
    <dbReference type="NCBI Taxonomy" id="3702"/>
    <lineage>
        <taxon>Eukaryota</taxon>
        <taxon>Viridiplantae</taxon>
        <taxon>Streptophyta</taxon>
        <taxon>Embryophyta</taxon>
        <taxon>Tracheophyta</taxon>
        <taxon>Spermatophyta</taxon>
        <taxon>Magnoliopsida</taxon>
        <taxon>eudicotyledons</taxon>
        <taxon>Gunneridae</taxon>
        <taxon>Pentapetalae</taxon>
        <taxon>rosids</taxon>
        <taxon>malvids</taxon>
        <taxon>Brassicales</taxon>
        <taxon>Brassicaceae</taxon>
        <taxon>Camelineae</taxon>
        <taxon>Arabidopsis</taxon>
    </lineage>
</organism>
<evidence type="ECO:0000313" key="13">
    <source>
        <dbReference type="Proteomes" id="UP000434276"/>
    </source>
</evidence>
<dbReference type="GO" id="GO:0046872">
    <property type="term" value="F:metal ion binding"/>
    <property type="evidence" value="ECO:0007669"/>
    <property type="project" value="UniProtKB-KW"/>
</dbReference>
<dbReference type="SUPFAM" id="SSF49503">
    <property type="entry name" value="Cupredoxins"/>
    <property type="match status" value="1"/>
</dbReference>
<dbReference type="PROSITE" id="PS51485">
    <property type="entry name" value="PHYTOCYANIN"/>
    <property type="match status" value="1"/>
</dbReference>
<dbReference type="AlphaFoldDB" id="A0A178VV11"/>
<evidence type="ECO:0000256" key="7">
    <source>
        <dbReference type="SAM" id="SignalP"/>
    </source>
</evidence>
<feature type="signal peptide" evidence="7">
    <location>
        <begin position="1"/>
        <end position="29"/>
    </location>
</feature>
<keyword evidence="6" id="KW-0812">Transmembrane</keyword>
<dbReference type="GO" id="GO:0009055">
    <property type="term" value="F:electron transfer activity"/>
    <property type="evidence" value="ECO:0007669"/>
    <property type="project" value="InterPro"/>
</dbReference>
<dbReference type="InterPro" id="IPR003245">
    <property type="entry name" value="Phytocyanin_dom"/>
</dbReference>
<dbReference type="OrthoDB" id="686200at2759"/>
<accession>A0A5S9X714</accession>
<dbReference type="Proteomes" id="UP000516314">
    <property type="component" value="Chromosome 2"/>
</dbReference>
<evidence type="ECO:0000256" key="4">
    <source>
        <dbReference type="ARBA" id="ARBA00023180"/>
    </source>
</evidence>
<evidence type="ECO:0000313" key="9">
    <source>
        <dbReference type="EMBL" id="CAA0376927.1"/>
    </source>
</evidence>
<feature type="domain" description="Phytocyanin" evidence="8">
    <location>
        <begin position="30"/>
        <end position="126"/>
    </location>
</feature>
<keyword evidence="7" id="KW-0732">Signal</keyword>
<dbReference type="InterPro" id="IPR008972">
    <property type="entry name" value="Cupredoxin"/>
</dbReference>
<dbReference type="InterPro" id="IPR041844">
    <property type="entry name" value="Plantacyanin"/>
</dbReference>
<keyword evidence="3" id="KW-0186">Copper</keyword>
<dbReference type="PANTHER" id="PTHR33021">
    <property type="entry name" value="BLUE COPPER PROTEIN"/>
    <property type="match status" value="1"/>
</dbReference>
<reference evidence="9 13" key="3">
    <citation type="submission" date="2019-12" db="EMBL/GenBank/DDBJ databases">
        <authorList>
            <person name="Jiao W.-B."/>
            <person name="Schneeberger K."/>
        </authorList>
    </citation>
    <scope>NUCLEOTIDE SEQUENCE [LARGE SCALE GENOMIC DNA]</scope>
    <source>
        <strain evidence="13">cv. C24</strain>
    </source>
</reference>
<dbReference type="EMBL" id="LR881467">
    <property type="protein sequence ID" value="CAD5321388.1"/>
    <property type="molecule type" value="Genomic_DNA"/>
</dbReference>
<evidence type="ECO:0000256" key="6">
    <source>
        <dbReference type="SAM" id="Phobius"/>
    </source>
</evidence>
<dbReference type="GO" id="GO:0098552">
    <property type="term" value="C:side of membrane"/>
    <property type="evidence" value="ECO:0007669"/>
    <property type="project" value="UniProtKB-KW"/>
</dbReference>
<name>A0A178VV11_ARATH</name>
<dbReference type="Proteomes" id="UP000078284">
    <property type="component" value="Chromosome 2"/>
</dbReference>
<protein>
    <submittedName>
        <fullName evidence="10">(thale cress) hypothetical protein</fullName>
    </submittedName>
    <submittedName>
        <fullName evidence="11">UCC2</fullName>
    </submittedName>
</protein>
<feature type="region of interest" description="Disordered" evidence="5">
    <location>
        <begin position="129"/>
        <end position="181"/>
    </location>
</feature>
<dbReference type="EMBL" id="CACSHJ010000088">
    <property type="protein sequence ID" value="CAA0376927.1"/>
    <property type="molecule type" value="Genomic_DNA"/>
</dbReference>
<dbReference type="Proteomes" id="UP000434276">
    <property type="component" value="Unassembled WGS sequence"/>
</dbReference>
<keyword evidence="6" id="KW-0472">Membrane</keyword>
<evidence type="ECO:0000313" key="11">
    <source>
        <dbReference type="EMBL" id="OAP09656.1"/>
    </source>
</evidence>
<evidence type="ECO:0000256" key="5">
    <source>
        <dbReference type="SAM" id="MobiDB-lite"/>
    </source>
</evidence>
<dbReference type="ExpressionAtlas" id="A0A178VV11">
    <property type="expression patterns" value="baseline and differential"/>
</dbReference>
<keyword evidence="1" id="KW-0449">Lipoprotein</keyword>
<dbReference type="EMBL" id="LUHQ01000002">
    <property type="protein sequence ID" value="OAP09656.1"/>
    <property type="molecule type" value="Genomic_DNA"/>
</dbReference>
<dbReference type="Gene3D" id="2.60.40.420">
    <property type="entry name" value="Cupredoxins - blue copper proteins"/>
    <property type="match status" value="1"/>
</dbReference>
<evidence type="ECO:0000313" key="12">
    <source>
        <dbReference type="Proteomes" id="UP000078284"/>
    </source>
</evidence>
<dbReference type="FunFam" id="2.60.40.420:FF:000003">
    <property type="entry name" value="Blue copper"/>
    <property type="match status" value="1"/>
</dbReference>
<evidence type="ECO:0000313" key="14">
    <source>
        <dbReference type="Proteomes" id="UP000516314"/>
    </source>
</evidence>
<keyword evidence="6" id="KW-1133">Transmembrane helix</keyword>
<evidence type="ECO:0000256" key="1">
    <source>
        <dbReference type="ARBA" id="ARBA00022622"/>
    </source>
</evidence>